<dbReference type="RefSeq" id="WP_125671700.1">
    <property type="nucleotide sequence ID" value="NZ_RCOS01000106.1"/>
</dbReference>
<sequence length="155" mass="16926">MRFYEGEPPTVYVGFTTGCHDDQDERIARRVLSELMSVYKDALVLYSFVLGRRSWCAVARGDPGDIVEIVGGIISEESCNSPSLVVIMDKAPQDVVSLAVDVKNGRTDLDSVYRVAEEKDILIIELGGSQDTLISFVSSVLCSVGLFDGEIKITS</sequence>
<evidence type="ECO:0000313" key="2">
    <source>
        <dbReference type="Proteomes" id="UP000277582"/>
    </source>
</evidence>
<dbReference type="AlphaFoldDB" id="A0A3R9X2M4"/>
<reference evidence="1 2" key="1">
    <citation type="submission" date="2018-10" db="EMBL/GenBank/DDBJ databases">
        <title>Co-occurring genomic capacity for anaerobic methane metabolism and dissimilatory sulfite reduction discovered in the Korarchaeota.</title>
        <authorList>
            <person name="Mckay L.J."/>
            <person name="Dlakic M."/>
            <person name="Fields M.W."/>
            <person name="Delmont T.O."/>
            <person name="Eren A.M."/>
            <person name="Jay Z.J."/>
            <person name="Klingelsmith K.B."/>
            <person name="Rusch D.B."/>
            <person name="Inskeep W.P."/>
        </authorList>
    </citation>
    <scope>NUCLEOTIDE SEQUENCE [LARGE SCALE GENOMIC DNA]</scope>
    <source>
        <strain evidence="1 2">MDKW</strain>
    </source>
</reference>
<dbReference type="EMBL" id="RCOS01000106">
    <property type="protein sequence ID" value="RSN73924.1"/>
    <property type="molecule type" value="Genomic_DNA"/>
</dbReference>
<protein>
    <submittedName>
        <fullName evidence="1">Uncharacterized protein</fullName>
    </submittedName>
</protein>
<dbReference type="Proteomes" id="UP000277582">
    <property type="component" value="Unassembled WGS sequence"/>
</dbReference>
<accession>A0A3R9X2M4</accession>
<gene>
    <name evidence="1" type="ORF">D6D85_09210</name>
</gene>
<proteinExistence type="predicted"/>
<name>A0A3R9X2M4_9CREN</name>
<dbReference type="PROSITE" id="PS51257">
    <property type="entry name" value="PROKAR_LIPOPROTEIN"/>
    <property type="match status" value="1"/>
</dbReference>
<keyword evidence="2" id="KW-1185">Reference proteome</keyword>
<comment type="caution">
    <text evidence="1">The sequence shown here is derived from an EMBL/GenBank/DDBJ whole genome shotgun (WGS) entry which is preliminary data.</text>
</comment>
<evidence type="ECO:0000313" key="1">
    <source>
        <dbReference type="EMBL" id="RSN73924.1"/>
    </source>
</evidence>
<organism evidence="1 2">
    <name type="scientific">Candidatus Methanodesulfokora washburnensis</name>
    <dbReference type="NCBI Taxonomy" id="2478471"/>
    <lineage>
        <taxon>Archaea</taxon>
        <taxon>Thermoproteota</taxon>
        <taxon>Candidatus Korarchaeia</taxon>
        <taxon>Candidatus Korarchaeia incertae sedis</taxon>
        <taxon>Candidatus Methanodesulfokora</taxon>
    </lineage>
</organism>